<comment type="caution">
    <text evidence="5">The sequence shown here is derived from an EMBL/GenBank/DDBJ whole genome shotgun (WGS) entry which is preliminary data.</text>
</comment>
<organism evidence="5 6">
    <name type="scientific">Prymnesium parvum</name>
    <name type="common">Toxic golden alga</name>
    <dbReference type="NCBI Taxonomy" id="97485"/>
    <lineage>
        <taxon>Eukaryota</taxon>
        <taxon>Haptista</taxon>
        <taxon>Haptophyta</taxon>
        <taxon>Prymnesiophyceae</taxon>
        <taxon>Prymnesiales</taxon>
        <taxon>Prymnesiaceae</taxon>
        <taxon>Prymnesium</taxon>
    </lineage>
</organism>
<dbReference type="AlphaFoldDB" id="A0AB34I8J4"/>
<evidence type="ECO:0000256" key="1">
    <source>
        <dbReference type="ARBA" id="ARBA00022837"/>
    </source>
</evidence>
<dbReference type="GO" id="GO:0005509">
    <property type="term" value="F:calcium ion binding"/>
    <property type="evidence" value="ECO:0007669"/>
    <property type="project" value="InterPro"/>
</dbReference>
<feature type="compositionally biased region" description="Basic and acidic residues" evidence="3">
    <location>
        <begin position="627"/>
        <end position="643"/>
    </location>
</feature>
<dbReference type="Pfam" id="PF13499">
    <property type="entry name" value="EF-hand_7"/>
    <property type="match status" value="1"/>
</dbReference>
<protein>
    <recommendedName>
        <fullName evidence="4">EF-hand domain-containing protein</fullName>
    </recommendedName>
</protein>
<dbReference type="InterPro" id="IPR002048">
    <property type="entry name" value="EF_hand_dom"/>
</dbReference>
<feature type="region of interest" description="Disordered" evidence="3">
    <location>
        <begin position="1"/>
        <end position="58"/>
    </location>
</feature>
<dbReference type="InterPro" id="IPR032707">
    <property type="entry name" value="MYCBPAP"/>
</dbReference>
<name>A0AB34I8J4_PRYPA</name>
<keyword evidence="6" id="KW-1185">Reference proteome</keyword>
<keyword evidence="2" id="KW-0175">Coiled coil</keyword>
<keyword evidence="1" id="KW-0106">Calcium</keyword>
<feature type="domain" description="EF-hand" evidence="4">
    <location>
        <begin position="363"/>
        <end position="398"/>
    </location>
</feature>
<dbReference type="PROSITE" id="PS50222">
    <property type="entry name" value="EF_HAND_2"/>
    <property type="match status" value="2"/>
</dbReference>
<dbReference type="EMBL" id="JBGBPQ010000033">
    <property type="protein sequence ID" value="KAL1495221.1"/>
    <property type="molecule type" value="Genomic_DNA"/>
</dbReference>
<feature type="compositionally biased region" description="Low complexity" evidence="3">
    <location>
        <begin position="39"/>
        <end position="56"/>
    </location>
</feature>
<accession>A0AB34I8J4</accession>
<dbReference type="InterPro" id="IPR011992">
    <property type="entry name" value="EF-hand-dom_pair"/>
</dbReference>
<dbReference type="InterPro" id="IPR018247">
    <property type="entry name" value="EF_Hand_1_Ca_BS"/>
</dbReference>
<feature type="compositionally biased region" description="Pro residues" evidence="3">
    <location>
        <begin position="1"/>
        <end position="16"/>
    </location>
</feature>
<evidence type="ECO:0000313" key="5">
    <source>
        <dbReference type="EMBL" id="KAL1495221.1"/>
    </source>
</evidence>
<dbReference type="PANTHER" id="PTHR48421">
    <property type="entry name" value="MYCBP-ASSOCIATED PROTEIN"/>
    <property type="match status" value="1"/>
</dbReference>
<evidence type="ECO:0000256" key="2">
    <source>
        <dbReference type="SAM" id="Coils"/>
    </source>
</evidence>
<sequence>MPARPPTGPSDWPPSPSSSHASPRAADPSPPPPRHLLLRRPLSPTDPPDGGSPSSSAADRRHVLLAHRIRPGQTITLKTTHATATMPDAGEPQLESELLLHAAARRGPSYDAAGQLRSFSVLGPPADYERRAAALAPLASASEPIMSRAPLQRAAAREAKARDRAREALSRAELVEERHRRLAEEWERQAAHLSRELGREPSALMMSRSSEFRQLMLERQQLEAIRNQNLPYAGERAWQLGLRSGGIFYEPVGSYLNGLFCPFRPPNQAGGGKLKAASPALERLESLEQQMLRMGRSGGALPPPLGHAATCGTSMHTVEHDAEHVRADEMAALDEMEDHNLQRILALRDKYNIEGAAPAHLTGQERTLWGIFREIDVDESGSISKLELQGAFFRMGLDVSNAEMVAFFKQADEDGSGRIDIDEFIETAKRVPIFSDRRAFQTATPTESMRKKRPTRIVASSGAGLGPAAHLEREQLAFEAAPGQMVEQQVRLVNTGSTALQYTWCRQCVPSKLRTAAAAKAHELFLIREPSGQVLPGANVPICFSFRSAEPGIFTETWRVSLSPSPSRPPPPLAMRAVCLAAPAPSAGAAALDAQLQSRALASDMHDLLASAVLPAVFAAAAAEPPPRAEGRTPPPRGEEAAGRWRSFTRGYAAEEALAEPVARDAFVELDVLWRQLGDGAPSWEGCPLKLEALLFELAPPDSLPDLTAKLESILQHALAATPDVSRSLRLRQTARHAAADLLDAVTAAVRHAQLMFDHAPIPPPPAADAPSRREGIASQGEVYLWSWETERYEIAAEKAQAEVLCRAARGVEAARRAEAAAWEQKKAAMNKRERKKAEAAEAAAAEEAARVERARAEVEAAAAAEAKAALEADPEAMHEACYKEALHLSVAEALREGLLAFLEQADELEREEERQERAE</sequence>
<evidence type="ECO:0000313" key="6">
    <source>
        <dbReference type="Proteomes" id="UP001515480"/>
    </source>
</evidence>
<dbReference type="SUPFAM" id="SSF47473">
    <property type="entry name" value="EF-hand"/>
    <property type="match status" value="1"/>
</dbReference>
<dbReference type="Pfam" id="PF14646">
    <property type="entry name" value="MYCBPAP"/>
    <property type="match status" value="1"/>
</dbReference>
<feature type="domain" description="EF-hand" evidence="4">
    <location>
        <begin position="399"/>
        <end position="434"/>
    </location>
</feature>
<dbReference type="SMART" id="SM00054">
    <property type="entry name" value="EFh"/>
    <property type="match status" value="2"/>
</dbReference>
<gene>
    <name evidence="5" type="ORF">AB1Y20_017084</name>
</gene>
<proteinExistence type="predicted"/>
<feature type="coiled-coil region" evidence="2">
    <location>
        <begin position="165"/>
        <end position="196"/>
    </location>
</feature>
<dbReference type="PANTHER" id="PTHR48421:SF1">
    <property type="entry name" value="MYCBP-ASSOCIATED PROTEIN"/>
    <property type="match status" value="1"/>
</dbReference>
<feature type="region of interest" description="Disordered" evidence="3">
    <location>
        <begin position="623"/>
        <end position="643"/>
    </location>
</feature>
<dbReference type="Proteomes" id="UP001515480">
    <property type="component" value="Unassembled WGS sequence"/>
</dbReference>
<dbReference type="Gene3D" id="2.60.40.10">
    <property type="entry name" value="Immunoglobulins"/>
    <property type="match status" value="1"/>
</dbReference>
<dbReference type="InterPro" id="IPR013783">
    <property type="entry name" value="Ig-like_fold"/>
</dbReference>
<feature type="compositionally biased region" description="Low complexity" evidence="3">
    <location>
        <begin position="17"/>
        <end position="27"/>
    </location>
</feature>
<reference evidence="5 6" key="1">
    <citation type="journal article" date="2024" name="Science">
        <title>Giant polyketide synthase enzymes in the biosynthesis of giant marine polyether toxins.</title>
        <authorList>
            <person name="Fallon T.R."/>
            <person name="Shende V.V."/>
            <person name="Wierzbicki I.H."/>
            <person name="Pendleton A.L."/>
            <person name="Watervoot N.F."/>
            <person name="Auber R.P."/>
            <person name="Gonzalez D.J."/>
            <person name="Wisecaver J.H."/>
            <person name="Moore B.S."/>
        </authorList>
    </citation>
    <scope>NUCLEOTIDE SEQUENCE [LARGE SCALE GENOMIC DNA]</scope>
    <source>
        <strain evidence="5 6">12B1</strain>
    </source>
</reference>
<dbReference type="Gene3D" id="1.10.238.10">
    <property type="entry name" value="EF-hand"/>
    <property type="match status" value="1"/>
</dbReference>
<evidence type="ECO:0000259" key="4">
    <source>
        <dbReference type="PROSITE" id="PS50222"/>
    </source>
</evidence>
<feature type="coiled-coil region" evidence="2">
    <location>
        <begin position="826"/>
        <end position="919"/>
    </location>
</feature>
<dbReference type="CDD" id="cd00051">
    <property type="entry name" value="EFh"/>
    <property type="match status" value="1"/>
</dbReference>
<evidence type="ECO:0000256" key="3">
    <source>
        <dbReference type="SAM" id="MobiDB-lite"/>
    </source>
</evidence>
<dbReference type="PROSITE" id="PS00018">
    <property type="entry name" value="EF_HAND_1"/>
    <property type="match status" value="2"/>
</dbReference>